<dbReference type="InterPro" id="IPR012337">
    <property type="entry name" value="RNaseH-like_sf"/>
</dbReference>
<name>A0A7J9EWN5_9ROSI</name>
<evidence type="ECO:0000313" key="2">
    <source>
        <dbReference type="EMBL" id="MBA0777456.1"/>
    </source>
</evidence>
<dbReference type="AlphaFoldDB" id="A0A7J9EWN5"/>
<reference evidence="2 3" key="1">
    <citation type="journal article" date="2019" name="Genome Biol. Evol.">
        <title>Insights into the evolution of the New World diploid cottons (Gossypium, subgenus Houzingenia) based on genome sequencing.</title>
        <authorList>
            <person name="Grover C.E."/>
            <person name="Arick M.A. 2nd"/>
            <person name="Thrash A."/>
            <person name="Conover J.L."/>
            <person name="Sanders W.S."/>
            <person name="Peterson D.G."/>
            <person name="Frelichowski J.E."/>
            <person name="Scheffler J.A."/>
            <person name="Scheffler B.E."/>
            <person name="Wendel J.F."/>
        </authorList>
    </citation>
    <scope>NUCLEOTIDE SEQUENCE [LARGE SCALE GENOMIC DNA]</scope>
    <source>
        <strain evidence="2">8</strain>
        <tissue evidence="2">Leaf</tissue>
    </source>
</reference>
<proteinExistence type="predicted"/>
<keyword evidence="3" id="KW-1185">Reference proteome</keyword>
<accession>A0A7J9EWN5</accession>
<dbReference type="InterPro" id="IPR036397">
    <property type="entry name" value="RNaseH_sf"/>
</dbReference>
<comment type="caution">
    <text evidence="2">The sequence shown here is derived from an EMBL/GenBank/DDBJ whole genome shotgun (WGS) entry which is preliminary data.</text>
</comment>
<gene>
    <name evidence="2" type="ORF">Gotri_005473</name>
</gene>
<dbReference type="GO" id="GO:0003676">
    <property type="term" value="F:nucleic acid binding"/>
    <property type="evidence" value="ECO:0007669"/>
    <property type="project" value="InterPro"/>
</dbReference>
<dbReference type="Gene3D" id="3.30.420.10">
    <property type="entry name" value="Ribonuclease H-like superfamily/Ribonuclease H"/>
    <property type="match status" value="1"/>
</dbReference>
<dbReference type="SUPFAM" id="SSF53098">
    <property type="entry name" value="Ribonuclease H-like"/>
    <property type="match status" value="1"/>
</dbReference>
<dbReference type="GO" id="GO:0004523">
    <property type="term" value="F:RNA-DNA hybrid ribonuclease activity"/>
    <property type="evidence" value="ECO:0007669"/>
    <property type="project" value="InterPro"/>
</dbReference>
<sequence length="84" mass="9163">MVIVEVTAVLHGLQFALDMGFINAILESDSKLVIQNIQQMKGNAATHAVAVEGLRTQVDSFWVEDASTKVLGVVDSDRRFSHPP</sequence>
<evidence type="ECO:0000259" key="1">
    <source>
        <dbReference type="Pfam" id="PF13456"/>
    </source>
</evidence>
<protein>
    <recommendedName>
        <fullName evidence="1">RNase H type-1 domain-containing protein</fullName>
    </recommendedName>
</protein>
<dbReference type="InterPro" id="IPR002156">
    <property type="entry name" value="RNaseH_domain"/>
</dbReference>
<dbReference type="EMBL" id="JABEZW010000010">
    <property type="protein sequence ID" value="MBA0777456.1"/>
    <property type="molecule type" value="Genomic_DNA"/>
</dbReference>
<dbReference type="Pfam" id="PF13456">
    <property type="entry name" value="RVT_3"/>
    <property type="match status" value="1"/>
</dbReference>
<evidence type="ECO:0000313" key="3">
    <source>
        <dbReference type="Proteomes" id="UP000593568"/>
    </source>
</evidence>
<dbReference type="Proteomes" id="UP000593568">
    <property type="component" value="Unassembled WGS sequence"/>
</dbReference>
<organism evidence="2 3">
    <name type="scientific">Gossypium trilobum</name>
    <dbReference type="NCBI Taxonomy" id="34281"/>
    <lineage>
        <taxon>Eukaryota</taxon>
        <taxon>Viridiplantae</taxon>
        <taxon>Streptophyta</taxon>
        <taxon>Embryophyta</taxon>
        <taxon>Tracheophyta</taxon>
        <taxon>Spermatophyta</taxon>
        <taxon>Magnoliopsida</taxon>
        <taxon>eudicotyledons</taxon>
        <taxon>Gunneridae</taxon>
        <taxon>Pentapetalae</taxon>
        <taxon>rosids</taxon>
        <taxon>malvids</taxon>
        <taxon>Malvales</taxon>
        <taxon>Malvaceae</taxon>
        <taxon>Malvoideae</taxon>
        <taxon>Gossypium</taxon>
    </lineage>
</organism>
<feature type="domain" description="RNase H type-1" evidence="1">
    <location>
        <begin position="3"/>
        <end position="62"/>
    </location>
</feature>